<evidence type="ECO:0000256" key="3">
    <source>
        <dbReference type="ARBA" id="ARBA00010217"/>
    </source>
</evidence>
<evidence type="ECO:0000313" key="15">
    <source>
        <dbReference type="Proteomes" id="UP001157418"/>
    </source>
</evidence>
<sequence length="733" mass="82367">MEKRENTGSIFLSYLSPQAKITTSSSIDVPTTTTSSQWTSLSFTNTHLNISYKFHHIIQTKANLPSSPMASTVSFFLPTIMNLIAFIFFLFVYVESTDHQKINTKDGVVINVTKHFFFPDFNSPRTVHDLMLLGSSVVDKNGRIQIPDTTQKDGVDDLKHLVGRAVYAYPVRVFDPITRTPASFQTTFSFQIETIPTNLSSGGGDGGSSGGGDGGSGFTFMITPDEFTVGRPGPWLGMLNDACDEQYKAVGIEFDTIENVQFDDPNDNHLGINLGSIVSTITINVSEFGINLKDGEIHRAWVYYHGQNRFLDIRLGSDSFEYPSKPVFSGRLDISDFLKEYMFVGFSASTGNFTQIHNVLSWNFTSSSQASLRVPSPETCESKITVDNVVALVSLYYNRKRKSGELAMLPAVKERPRPPNKPRRFTIAEVSSATRCFDELHKVASDERSDTYRGTLLNGCHVAVKRFSVEYFKSHGINRRRVGKEIKAMSKLRHPNLVAIRGWCFDHQETMVVYDCVQNGTFDDWLYGIGILPWSRRLKVVRDVAQALSYLHSQKLAHKNVNTNSVFIDVSFRALLGDFGFVMSGTESSRFEETVSLPTDVFAFGVFMLEVVAGRKRYISESDMLQSESKYDRLDLDLLEWAWTMHEMNEKEKVVDVKMSSVLNMDQAIRVVDIGLLCTLKESRGRPSMAEVVEYVCFETEVPKLPPNRPMALFPYTSTTGLCTNSYMCASFK</sequence>
<dbReference type="EMBL" id="CAKMRJ010003334">
    <property type="protein sequence ID" value="CAH1430843.1"/>
    <property type="molecule type" value="Genomic_DNA"/>
</dbReference>
<dbReference type="GO" id="GO:0016020">
    <property type="term" value="C:membrane"/>
    <property type="evidence" value="ECO:0007669"/>
    <property type="project" value="UniProtKB-SubCell"/>
</dbReference>
<comment type="subcellular location">
    <subcellularLocation>
        <location evidence="1">Membrane</location>
        <topology evidence="1">Single-pass type I membrane protein</topology>
    </subcellularLocation>
</comment>
<evidence type="ECO:0000259" key="13">
    <source>
        <dbReference type="PROSITE" id="PS50011"/>
    </source>
</evidence>
<evidence type="ECO:0000256" key="10">
    <source>
        <dbReference type="ARBA" id="ARBA00023136"/>
    </source>
</evidence>
<dbReference type="GO" id="GO:0005524">
    <property type="term" value="F:ATP binding"/>
    <property type="evidence" value="ECO:0007669"/>
    <property type="project" value="UniProtKB-KW"/>
</dbReference>
<comment type="caution">
    <text evidence="14">The sequence shown here is derived from an EMBL/GenBank/DDBJ whole genome shotgun (WGS) entry which is preliminary data.</text>
</comment>
<protein>
    <recommendedName>
        <fullName evidence="13">Protein kinase domain-containing protein</fullName>
    </recommendedName>
</protein>
<comment type="similarity">
    <text evidence="2">In the N-terminal section; belongs to the leguminous lectin family.</text>
</comment>
<dbReference type="PANTHER" id="PTHR27007">
    <property type="match status" value="1"/>
</dbReference>
<dbReference type="PROSITE" id="PS50011">
    <property type="entry name" value="PROTEIN_KINASE_DOM"/>
    <property type="match status" value="1"/>
</dbReference>
<dbReference type="GO" id="GO:0051707">
    <property type="term" value="P:response to other organism"/>
    <property type="evidence" value="ECO:0007669"/>
    <property type="project" value="UniProtKB-ARBA"/>
</dbReference>
<feature type="transmembrane region" description="Helical" evidence="12">
    <location>
        <begin position="75"/>
        <end position="94"/>
    </location>
</feature>
<feature type="domain" description="Protein kinase" evidence="13">
    <location>
        <begin position="437"/>
        <end position="698"/>
    </location>
</feature>
<evidence type="ECO:0000256" key="6">
    <source>
        <dbReference type="ARBA" id="ARBA00022734"/>
    </source>
</evidence>
<keyword evidence="5" id="KW-0732">Signal</keyword>
<dbReference type="AlphaFoldDB" id="A0AAU9NBQ5"/>
<dbReference type="SUPFAM" id="SSF56112">
    <property type="entry name" value="Protein kinase-like (PK-like)"/>
    <property type="match status" value="1"/>
</dbReference>
<dbReference type="Gene3D" id="1.10.510.10">
    <property type="entry name" value="Transferase(Phosphotransferase) domain 1"/>
    <property type="match status" value="1"/>
</dbReference>
<dbReference type="InterPro" id="IPR001220">
    <property type="entry name" value="Legume_lectin_dom"/>
</dbReference>
<dbReference type="InterPro" id="IPR001245">
    <property type="entry name" value="Ser-Thr/Tyr_kinase_cat_dom"/>
</dbReference>
<dbReference type="InterPro" id="IPR000719">
    <property type="entry name" value="Prot_kinase_dom"/>
</dbReference>
<evidence type="ECO:0000256" key="2">
    <source>
        <dbReference type="ARBA" id="ARBA00008536"/>
    </source>
</evidence>
<name>A0AAU9NBQ5_9ASTR</name>
<evidence type="ECO:0000256" key="8">
    <source>
        <dbReference type="ARBA" id="ARBA00022840"/>
    </source>
</evidence>
<dbReference type="InterPro" id="IPR050528">
    <property type="entry name" value="L-type_Lectin-RKs"/>
</dbReference>
<keyword evidence="7" id="KW-0547">Nucleotide-binding</keyword>
<dbReference type="Gene3D" id="2.60.120.200">
    <property type="match status" value="1"/>
</dbReference>
<evidence type="ECO:0000256" key="1">
    <source>
        <dbReference type="ARBA" id="ARBA00004479"/>
    </source>
</evidence>
<keyword evidence="6" id="KW-0430">Lectin</keyword>
<keyword evidence="15" id="KW-1185">Reference proteome</keyword>
<keyword evidence="10 12" id="KW-0472">Membrane</keyword>
<evidence type="ECO:0000256" key="9">
    <source>
        <dbReference type="ARBA" id="ARBA00022989"/>
    </source>
</evidence>
<dbReference type="GO" id="GO:0006952">
    <property type="term" value="P:defense response"/>
    <property type="evidence" value="ECO:0007669"/>
    <property type="project" value="UniProtKB-ARBA"/>
</dbReference>
<dbReference type="SUPFAM" id="SSF49899">
    <property type="entry name" value="Concanavalin A-like lectins/glucanases"/>
    <property type="match status" value="1"/>
</dbReference>
<dbReference type="GO" id="GO:0030246">
    <property type="term" value="F:carbohydrate binding"/>
    <property type="evidence" value="ECO:0007669"/>
    <property type="project" value="UniProtKB-KW"/>
</dbReference>
<evidence type="ECO:0000256" key="12">
    <source>
        <dbReference type="SAM" id="Phobius"/>
    </source>
</evidence>
<keyword evidence="4 12" id="KW-0812">Transmembrane</keyword>
<accession>A0AAU9NBQ5</accession>
<dbReference type="GO" id="GO:0004672">
    <property type="term" value="F:protein kinase activity"/>
    <property type="evidence" value="ECO:0007669"/>
    <property type="project" value="InterPro"/>
</dbReference>
<dbReference type="Proteomes" id="UP001157418">
    <property type="component" value="Unassembled WGS sequence"/>
</dbReference>
<proteinExistence type="inferred from homology"/>
<organism evidence="14 15">
    <name type="scientific">Lactuca virosa</name>
    <dbReference type="NCBI Taxonomy" id="75947"/>
    <lineage>
        <taxon>Eukaryota</taxon>
        <taxon>Viridiplantae</taxon>
        <taxon>Streptophyta</taxon>
        <taxon>Embryophyta</taxon>
        <taxon>Tracheophyta</taxon>
        <taxon>Spermatophyta</taxon>
        <taxon>Magnoliopsida</taxon>
        <taxon>eudicotyledons</taxon>
        <taxon>Gunneridae</taxon>
        <taxon>Pentapetalae</taxon>
        <taxon>asterids</taxon>
        <taxon>campanulids</taxon>
        <taxon>Asterales</taxon>
        <taxon>Asteraceae</taxon>
        <taxon>Cichorioideae</taxon>
        <taxon>Cichorieae</taxon>
        <taxon>Lactucinae</taxon>
        <taxon>Lactuca</taxon>
    </lineage>
</organism>
<dbReference type="InterPro" id="IPR013320">
    <property type="entry name" value="ConA-like_dom_sf"/>
</dbReference>
<evidence type="ECO:0000256" key="7">
    <source>
        <dbReference type="ARBA" id="ARBA00022741"/>
    </source>
</evidence>
<dbReference type="InterPro" id="IPR011009">
    <property type="entry name" value="Kinase-like_dom_sf"/>
</dbReference>
<dbReference type="Gene3D" id="3.30.200.20">
    <property type="entry name" value="Phosphorylase Kinase, domain 1"/>
    <property type="match status" value="1"/>
</dbReference>
<evidence type="ECO:0000256" key="11">
    <source>
        <dbReference type="ARBA" id="ARBA00023170"/>
    </source>
</evidence>
<keyword evidence="9 12" id="KW-1133">Transmembrane helix</keyword>
<evidence type="ECO:0000256" key="4">
    <source>
        <dbReference type="ARBA" id="ARBA00022692"/>
    </source>
</evidence>
<gene>
    <name evidence="14" type="ORF">LVIROSA_LOCUS17591</name>
</gene>
<reference evidence="14 15" key="1">
    <citation type="submission" date="2022-01" db="EMBL/GenBank/DDBJ databases">
        <authorList>
            <person name="Xiong W."/>
            <person name="Schranz E."/>
        </authorList>
    </citation>
    <scope>NUCLEOTIDE SEQUENCE [LARGE SCALE GENOMIC DNA]</scope>
</reference>
<keyword evidence="8" id="KW-0067">ATP-binding</keyword>
<evidence type="ECO:0000256" key="5">
    <source>
        <dbReference type="ARBA" id="ARBA00022729"/>
    </source>
</evidence>
<evidence type="ECO:0000313" key="14">
    <source>
        <dbReference type="EMBL" id="CAH1430843.1"/>
    </source>
</evidence>
<dbReference type="CDD" id="cd06899">
    <property type="entry name" value="lectin_legume_LecRK_Arcelin_ConA"/>
    <property type="match status" value="1"/>
</dbReference>
<dbReference type="Pfam" id="PF00139">
    <property type="entry name" value="Lectin_legB"/>
    <property type="match status" value="1"/>
</dbReference>
<dbReference type="Pfam" id="PF07714">
    <property type="entry name" value="PK_Tyr_Ser-Thr"/>
    <property type="match status" value="1"/>
</dbReference>
<comment type="similarity">
    <text evidence="3">In the C-terminal section; belongs to the protein kinase superfamily. Ser/Thr protein kinase family.</text>
</comment>
<keyword evidence="11" id="KW-0675">Receptor</keyword>